<feature type="domain" description="GH18" evidence="6">
    <location>
        <begin position="122"/>
        <end position="513"/>
    </location>
</feature>
<name>A0ABQ7QMJ9_PLUXY</name>
<evidence type="ECO:0000256" key="4">
    <source>
        <dbReference type="RuleBase" id="RU004453"/>
    </source>
</evidence>
<sequence>MTFSYRDAASGTYYQANEVVVVNMKSDSSDSPPSSDVLELIFDARRESLDKPVSHFRPSIVSYALFALSVAGLCTMTFIITTSVLFVQEPPPPRPTPDYLAERELAFANYMNDRHNDMTLNKVISCYYNTPSENGTNDLMPLDINPKLCTHINIAFAQVVNKEIVLNENQEWTIKEIIKLRLKNKDLKILLSVGGAGGHSGFSEMVVDHASRKTFIRSIKAILRNYTLDGIDLDWEFPAIHAARPNTTSNVTVNAAWASMVMQNLGTPQVYEHGRERQHFSQLLREIRNEFFREKKNYLLTVAVGAPKIIVDTAYDVEQLNMYVDYINLMTYDFHSYTKLTPFTGLNSPLYPRSTEQLYLSTLNINFTVNMYVSKGMYPCKIVVGIPTYGHSFHLVNPTNTDIGSPASGFGTLGSLGFVDYSEICKFINDHTGDVTVKKDNETKVPYLYHSHDWVSYDDPISVMEKAKYILDNRLLGAMIYSLNADDYRGDCQVLGVDKKFPLLQSIRDTFNK</sequence>
<evidence type="ECO:0000313" key="7">
    <source>
        <dbReference type="EMBL" id="KAG7306451.1"/>
    </source>
</evidence>
<dbReference type="SUPFAM" id="SSF54556">
    <property type="entry name" value="Chitinase insertion domain"/>
    <property type="match status" value="1"/>
</dbReference>
<dbReference type="InterPro" id="IPR017853">
    <property type="entry name" value="GH"/>
</dbReference>
<feature type="transmembrane region" description="Helical" evidence="5">
    <location>
        <begin position="60"/>
        <end position="87"/>
    </location>
</feature>
<dbReference type="Proteomes" id="UP000823941">
    <property type="component" value="Chromosome 12"/>
</dbReference>
<accession>A0ABQ7QMJ9</accession>
<organism evidence="7 8">
    <name type="scientific">Plutella xylostella</name>
    <name type="common">Diamondback moth</name>
    <name type="synonym">Plutella maculipennis</name>
    <dbReference type="NCBI Taxonomy" id="51655"/>
    <lineage>
        <taxon>Eukaryota</taxon>
        <taxon>Metazoa</taxon>
        <taxon>Ecdysozoa</taxon>
        <taxon>Arthropoda</taxon>
        <taxon>Hexapoda</taxon>
        <taxon>Insecta</taxon>
        <taxon>Pterygota</taxon>
        <taxon>Neoptera</taxon>
        <taxon>Endopterygota</taxon>
        <taxon>Lepidoptera</taxon>
        <taxon>Glossata</taxon>
        <taxon>Ditrysia</taxon>
        <taxon>Yponomeutoidea</taxon>
        <taxon>Plutellidae</taxon>
        <taxon>Plutella</taxon>
    </lineage>
</organism>
<keyword evidence="1 3" id="KW-0378">Hydrolase</keyword>
<dbReference type="Pfam" id="PF00704">
    <property type="entry name" value="Glyco_hydro_18"/>
    <property type="match status" value="1"/>
</dbReference>
<evidence type="ECO:0000259" key="6">
    <source>
        <dbReference type="PROSITE" id="PS51910"/>
    </source>
</evidence>
<evidence type="ECO:0000256" key="3">
    <source>
        <dbReference type="RuleBase" id="RU000489"/>
    </source>
</evidence>
<comment type="caution">
    <text evidence="7">The sequence shown here is derived from an EMBL/GenBank/DDBJ whole genome shotgun (WGS) entry which is preliminary data.</text>
</comment>
<dbReference type="PROSITE" id="PS01095">
    <property type="entry name" value="GH18_1"/>
    <property type="match status" value="1"/>
</dbReference>
<dbReference type="PANTHER" id="PTHR11177">
    <property type="entry name" value="CHITINASE"/>
    <property type="match status" value="1"/>
</dbReference>
<dbReference type="InterPro" id="IPR001579">
    <property type="entry name" value="Glyco_hydro_18_chit_AS"/>
</dbReference>
<dbReference type="InterPro" id="IPR050314">
    <property type="entry name" value="Glycosyl_Hydrlase_18"/>
</dbReference>
<keyword evidence="5" id="KW-0812">Transmembrane</keyword>
<keyword evidence="5" id="KW-0472">Membrane</keyword>
<dbReference type="InterPro" id="IPR001223">
    <property type="entry name" value="Glyco_hydro18_cat"/>
</dbReference>
<dbReference type="Gene3D" id="3.10.50.10">
    <property type="match status" value="1"/>
</dbReference>
<protein>
    <recommendedName>
        <fullName evidence="6">GH18 domain-containing protein</fullName>
    </recommendedName>
</protein>
<proteinExistence type="inferred from homology"/>
<keyword evidence="2 3" id="KW-0326">Glycosidase</keyword>
<dbReference type="InterPro" id="IPR029070">
    <property type="entry name" value="Chitinase_insertion_sf"/>
</dbReference>
<keyword evidence="5" id="KW-1133">Transmembrane helix</keyword>
<dbReference type="SUPFAM" id="SSF51445">
    <property type="entry name" value="(Trans)glycosidases"/>
    <property type="match status" value="1"/>
</dbReference>
<evidence type="ECO:0000313" key="8">
    <source>
        <dbReference type="Proteomes" id="UP000823941"/>
    </source>
</evidence>
<dbReference type="EMBL" id="JAHIBW010000012">
    <property type="protein sequence ID" value="KAG7306451.1"/>
    <property type="molecule type" value="Genomic_DNA"/>
</dbReference>
<evidence type="ECO:0000256" key="5">
    <source>
        <dbReference type="SAM" id="Phobius"/>
    </source>
</evidence>
<comment type="similarity">
    <text evidence="4">Belongs to the glycosyl hydrolase 18 family.</text>
</comment>
<dbReference type="PANTHER" id="PTHR11177:SF390">
    <property type="entry name" value="CHITINASE 11"/>
    <property type="match status" value="1"/>
</dbReference>
<dbReference type="InterPro" id="IPR011583">
    <property type="entry name" value="Chitinase_II/V-like_cat"/>
</dbReference>
<reference evidence="7 8" key="1">
    <citation type="submission" date="2021-06" db="EMBL/GenBank/DDBJ databases">
        <title>A haploid diamondback moth (Plutella xylostella L.) genome assembly resolves 31 chromosomes and identifies a diamide resistance mutation.</title>
        <authorList>
            <person name="Ward C.M."/>
            <person name="Perry K.D."/>
            <person name="Baker G."/>
            <person name="Powis K."/>
            <person name="Heckel D.G."/>
            <person name="Baxter S.W."/>
        </authorList>
    </citation>
    <scope>NUCLEOTIDE SEQUENCE [LARGE SCALE GENOMIC DNA]</scope>
    <source>
        <strain evidence="7 8">LV</strain>
        <tissue evidence="7">Single pupa</tissue>
    </source>
</reference>
<dbReference type="SMART" id="SM00636">
    <property type="entry name" value="Glyco_18"/>
    <property type="match status" value="1"/>
</dbReference>
<evidence type="ECO:0000256" key="1">
    <source>
        <dbReference type="ARBA" id="ARBA00022801"/>
    </source>
</evidence>
<keyword evidence="8" id="KW-1185">Reference proteome</keyword>
<dbReference type="Gene3D" id="3.20.20.80">
    <property type="entry name" value="Glycosidases"/>
    <property type="match status" value="1"/>
</dbReference>
<evidence type="ECO:0000256" key="2">
    <source>
        <dbReference type="ARBA" id="ARBA00023295"/>
    </source>
</evidence>
<dbReference type="PROSITE" id="PS51910">
    <property type="entry name" value="GH18_2"/>
    <property type="match status" value="1"/>
</dbReference>
<gene>
    <name evidence="7" type="ORF">JYU34_009087</name>
</gene>